<organism evidence="6 7">
    <name type="scientific">Leeia speluncae</name>
    <dbReference type="NCBI Taxonomy" id="2884804"/>
    <lineage>
        <taxon>Bacteria</taxon>
        <taxon>Pseudomonadati</taxon>
        <taxon>Pseudomonadota</taxon>
        <taxon>Betaproteobacteria</taxon>
        <taxon>Neisseriales</taxon>
        <taxon>Leeiaceae</taxon>
        <taxon>Leeia</taxon>
    </lineage>
</organism>
<proteinExistence type="predicted"/>
<dbReference type="SUPFAM" id="SSF51215">
    <property type="entry name" value="Regulatory protein AraC"/>
    <property type="match status" value="1"/>
</dbReference>
<protein>
    <submittedName>
        <fullName evidence="6">AraC family transcriptional regulator</fullName>
    </submittedName>
</protein>
<dbReference type="Pfam" id="PF12833">
    <property type="entry name" value="HTH_18"/>
    <property type="match status" value="1"/>
</dbReference>
<dbReference type="PANTHER" id="PTHR46796:SF2">
    <property type="entry name" value="TRANSCRIPTIONAL REGULATORY PROTEIN"/>
    <property type="match status" value="1"/>
</dbReference>
<evidence type="ECO:0000256" key="2">
    <source>
        <dbReference type="ARBA" id="ARBA00023125"/>
    </source>
</evidence>
<keyword evidence="2" id="KW-0238">DNA-binding</keyword>
<evidence type="ECO:0000256" key="3">
    <source>
        <dbReference type="ARBA" id="ARBA00023159"/>
    </source>
</evidence>
<dbReference type="RefSeq" id="WP_227180953.1">
    <property type="nucleotide sequence ID" value="NZ_JAJBZT010000005.1"/>
</dbReference>
<dbReference type="SUPFAM" id="SSF46689">
    <property type="entry name" value="Homeodomain-like"/>
    <property type="match status" value="2"/>
</dbReference>
<dbReference type="PROSITE" id="PS01124">
    <property type="entry name" value="HTH_ARAC_FAMILY_2"/>
    <property type="match status" value="1"/>
</dbReference>
<dbReference type="Pfam" id="PF02311">
    <property type="entry name" value="AraC_binding"/>
    <property type="match status" value="1"/>
</dbReference>
<dbReference type="InterPro" id="IPR009057">
    <property type="entry name" value="Homeodomain-like_sf"/>
</dbReference>
<dbReference type="InterPro" id="IPR050204">
    <property type="entry name" value="AraC_XylS_family_regulators"/>
</dbReference>
<keyword evidence="4" id="KW-0804">Transcription</keyword>
<dbReference type="Proteomes" id="UP001165395">
    <property type="component" value="Unassembled WGS sequence"/>
</dbReference>
<accession>A0ABS8D7H6</accession>
<evidence type="ECO:0000256" key="1">
    <source>
        <dbReference type="ARBA" id="ARBA00023015"/>
    </source>
</evidence>
<keyword evidence="1" id="KW-0805">Transcription regulation</keyword>
<keyword evidence="7" id="KW-1185">Reference proteome</keyword>
<dbReference type="EMBL" id="JAJBZT010000005">
    <property type="protein sequence ID" value="MCB6184150.1"/>
    <property type="molecule type" value="Genomic_DNA"/>
</dbReference>
<dbReference type="PANTHER" id="PTHR46796">
    <property type="entry name" value="HTH-TYPE TRANSCRIPTIONAL ACTIVATOR RHAS-RELATED"/>
    <property type="match status" value="1"/>
</dbReference>
<dbReference type="InterPro" id="IPR037923">
    <property type="entry name" value="HTH-like"/>
</dbReference>
<name>A0ABS8D7H6_9NEIS</name>
<dbReference type="InterPro" id="IPR003313">
    <property type="entry name" value="AraC-bd"/>
</dbReference>
<evidence type="ECO:0000259" key="5">
    <source>
        <dbReference type="PROSITE" id="PS01124"/>
    </source>
</evidence>
<evidence type="ECO:0000313" key="6">
    <source>
        <dbReference type="EMBL" id="MCB6184150.1"/>
    </source>
</evidence>
<feature type="domain" description="HTH araC/xylS-type" evidence="5">
    <location>
        <begin position="172"/>
        <end position="269"/>
    </location>
</feature>
<gene>
    <name evidence="6" type="ORF">LIN78_11390</name>
</gene>
<dbReference type="InterPro" id="IPR020449">
    <property type="entry name" value="Tscrpt_reg_AraC-type_HTH"/>
</dbReference>
<dbReference type="Gene3D" id="1.10.10.60">
    <property type="entry name" value="Homeodomain-like"/>
    <property type="match status" value="2"/>
</dbReference>
<sequence length="269" mass="30376">MDVARLFRHPLLPETDLLSAHYVEHTFSPHWHDCYVVPVIQAGAQLYQYAREQHLAVFGSIGVINPGEVHTGMRAGDDGWTYRAFYPPVSYLQKIASDLAGKPVEPPWFPLKVIHDIPLAQELLKAHLLLEQQFPDWLEVETRLYQAMSVLITRYSGIAPVDETSKPIRHVAWMKEVLSSRLEDSLTLEQLAAETGLSAFHAARMFSQQVGMPPHAWRNHLRLNRSLGMLKQGQSISATAAALGFTDQSHFNRHFKRAFGVAPSHWKAA</sequence>
<dbReference type="InterPro" id="IPR018062">
    <property type="entry name" value="HTH_AraC-typ_CS"/>
</dbReference>
<dbReference type="PRINTS" id="PR00032">
    <property type="entry name" value="HTHARAC"/>
</dbReference>
<dbReference type="PROSITE" id="PS00041">
    <property type="entry name" value="HTH_ARAC_FAMILY_1"/>
    <property type="match status" value="1"/>
</dbReference>
<keyword evidence="3" id="KW-0010">Activator</keyword>
<comment type="caution">
    <text evidence="6">The sequence shown here is derived from an EMBL/GenBank/DDBJ whole genome shotgun (WGS) entry which is preliminary data.</text>
</comment>
<dbReference type="InterPro" id="IPR018060">
    <property type="entry name" value="HTH_AraC"/>
</dbReference>
<dbReference type="SMART" id="SM00342">
    <property type="entry name" value="HTH_ARAC"/>
    <property type="match status" value="1"/>
</dbReference>
<evidence type="ECO:0000256" key="4">
    <source>
        <dbReference type="ARBA" id="ARBA00023163"/>
    </source>
</evidence>
<evidence type="ECO:0000313" key="7">
    <source>
        <dbReference type="Proteomes" id="UP001165395"/>
    </source>
</evidence>
<reference evidence="6" key="1">
    <citation type="submission" date="2021-10" db="EMBL/GenBank/DDBJ databases">
        <title>The complete genome sequence of Leeia sp. TBRC 13508.</title>
        <authorList>
            <person name="Charoenyingcharoen P."/>
            <person name="Yukphan P."/>
        </authorList>
    </citation>
    <scope>NUCLEOTIDE SEQUENCE</scope>
    <source>
        <strain evidence="6">TBRC 13508</strain>
    </source>
</reference>